<dbReference type="Gene3D" id="1.10.1660.10">
    <property type="match status" value="1"/>
</dbReference>
<reference evidence="1 2" key="1">
    <citation type="submission" date="2018-11" db="EMBL/GenBank/DDBJ databases">
        <title>Saccharopolyspora rhizosphaerae sp. nov., an actinomycete isolated from rhizosphere soil in Thailand.</title>
        <authorList>
            <person name="Intra B."/>
            <person name="Euanorasetr J."/>
            <person name="Take A."/>
            <person name="Inahashi Y."/>
            <person name="Mori M."/>
            <person name="Panbangred W."/>
            <person name="Matsumoto A."/>
        </authorList>
    </citation>
    <scope>NUCLEOTIDE SEQUENCE [LARGE SCALE GENOMIC DNA]</scope>
    <source>
        <strain evidence="1 2">H219</strain>
    </source>
</reference>
<organism evidence="1 2">
    <name type="scientific">Saccharopolyspora rhizosphaerae</name>
    <dbReference type="NCBI Taxonomy" id="2492662"/>
    <lineage>
        <taxon>Bacteria</taxon>
        <taxon>Bacillati</taxon>
        <taxon>Actinomycetota</taxon>
        <taxon>Actinomycetes</taxon>
        <taxon>Pseudonocardiales</taxon>
        <taxon>Pseudonocardiaceae</taxon>
        <taxon>Saccharopolyspora</taxon>
    </lineage>
</organism>
<dbReference type="RefSeq" id="WP_125089994.1">
    <property type="nucleotide sequence ID" value="NZ_RSAA01000008.1"/>
</dbReference>
<dbReference type="Pfam" id="PF13591">
    <property type="entry name" value="MerR_2"/>
    <property type="match status" value="1"/>
</dbReference>
<dbReference type="EMBL" id="RSAA01000008">
    <property type="protein sequence ID" value="RRO17663.1"/>
    <property type="molecule type" value="Genomic_DNA"/>
</dbReference>
<evidence type="ECO:0008006" key="3">
    <source>
        <dbReference type="Google" id="ProtNLM"/>
    </source>
</evidence>
<dbReference type="Proteomes" id="UP000274515">
    <property type="component" value="Unassembled WGS sequence"/>
</dbReference>
<accession>A0A426JX43</accession>
<keyword evidence="2" id="KW-1185">Reference proteome</keyword>
<evidence type="ECO:0000313" key="2">
    <source>
        <dbReference type="Proteomes" id="UP000274515"/>
    </source>
</evidence>
<name>A0A426JX43_9PSEU</name>
<dbReference type="OrthoDB" id="5526358at2"/>
<dbReference type="AlphaFoldDB" id="A0A426JX43"/>
<evidence type="ECO:0000313" key="1">
    <source>
        <dbReference type="EMBL" id="RRO17663.1"/>
    </source>
</evidence>
<proteinExistence type="predicted"/>
<sequence>MSTASTPSGTSSQGRAVRYPLARPHRLSLETTAARAGLHPDLVRRFVALSLLDASRDVHGRLWFDTEAPAALARIQRLRCGLSLNYAAIGLVLDLLERISRLEALLHAAGRTGTRGDSRWT</sequence>
<comment type="caution">
    <text evidence="1">The sequence shown here is derived from an EMBL/GenBank/DDBJ whole genome shotgun (WGS) entry which is preliminary data.</text>
</comment>
<gene>
    <name evidence="1" type="ORF">EIL87_10355</name>
</gene>
<protein>
    <recommendedName>
        <fullName evidence="3">MerR family transcriptional regulator</fullName>
    </recommendedName>
</protein>